<reference evidence="1 2" key="1">
    <citation type="journal article" date="2018" name="Nat. Biotechnol.">
        <title>A standardized bacterial taxonomy based on genome phylogeny substantially revises the tree of life.</title>
        <authorList>
            <person name="Parks D.H."/>
            <person name="Chuvochina M."/>
            <person name="Waite D.W."/>
            <person name="Rinke C."/>
            <person name="Skarshewski A."/>
            <person name="Chaumeil P.A."/>
            <person name="Hugenholtz P."/>
        </authorList>
    </citation>
    <scope>NUCLEOTIDE SEQUENCE [LARGE SCALE GENOMIC DNA]</scope>
    <source>
        <strain evidence="1">UBA10707</strain>
    </source>
</reference>
<accession>A0A356LGC8</accession>
<protein>
    <submittedName>
        <fullName evidence="1">Uncharacterized protein</fullName>
    </submittedName>
</protein>
<organism evidence="1 2">
    <name type="scientific">Advenella kashmirensis</name>
    <dbReference type="NCBI Taxonomy" id="310575"/>
    <lineage>
        <taxon>Bacteria</taxon>
        <taxon>Pseudomonadati</taxon>
        <taxon>Pseudomonadota</taxon>
        <taxon>Betaproteobacteria</taxon>
        <taxon>Burkholderiales</taxon>
        <taxon>Alcaligenaceae</taxon>
    </lineage>
</organism>
<dbReference type="EMBL" id="DOEK01000029">
    <property type="protein sequence ID" value="HBP30073.1"/>
    <property type="molecule type" value="Genomic_DNA"/>
</dbReference>
<dbReference type="Proteomes" id="UP000264036">
    <property type="component" value="Unassembled WGS sequence"/>
</dbReference>
<comment type="caution">
    <text evidence="1">The sequence shown here is derived from an EMBL/GenBank/DDBJ whole genome shotgun (WGS) entry which is preliminary data.</text>
</comment>
<proteinExistence type="predicted"/>
<name>A0A356LGC8_9BURK</name>
<dbReference type="AlphaFoldDB" id="A0A356LGC8"/>
<gene>
    <name evidence="1" type="ORF">DD666_11725</name>
</gene>
<evidence type="ECO:0000313" key="2">
    <source>
        <dbReference type="Proteomes" id="UP000264036"/>
    </source>
</evidence>
<sequence length="63" mass="7755">MSNKTRRNLIDVANKAGQEFDHWLKINVSDQHHRDWYRSDKFSREKWLDTIEKQILEHKPVKH</sequence>
<evidence type="ECO:0000313" key="1">
    <source>
        <dbReference type="EMBL" id="HBP30073.1"/>
    </source>
</evidence>